<reference evidence="2 3" key="1">
    <citation type="submission" date="2024-07" db="EMBL/GenBank/DDBJ databases">
        <title>Section-level genome sequencing and comparative genomics of Aspergillus sections Usti and Cavernicolus.</title>
        <authorList>
            <consortium name="Lawrence Berkeley National Laboratory"/>
            <person name="Nybo J.L."/>
            <person name="Vesth T.C."/>
            <person name="Theobald S."/>
            <person name="Frisvad J.C."/>
            <person name="Larsen T.O."/>
            <person name="Kjaerboelling I."/>
            <person name="Rothschild-Mancinelli K."/>
            <person name="Lyhne E.K."/>
            <person name="Kogle M.E."/>
            <person name="Barry K."/>
            <person name="Clum A."/>
            <person name="Na H."/>
            <person name="Ledsgaard L."/>
            <person name="Lin J."/>
            <person name="Lipzen A."/>
            <person name="Kuo A."/>
            <person name="Riley R."/>
            <person name="Mondo S."/>
            <person name="Labutti K."/>
            <person name="Haridas S."/>
            <person name="Pangalinan J."/>
            <person name="Salamov A.A."/>
            <person name="Simmons B.A."/>
            <person name="Magnuson J.K."/>
            <person name="Chen J."/>
            <person name="Drula E."/>
            <person name="Henrissat B."/>
            <person name="Wiebenga A."/>
            <person name="Lubbers R.J."/>
            <person name="Gomes A.C."/>
            <person name="Makela M.R."/>
            <person name="Stajich J."/>
            <person name="Grigoriev I.V."/>
            <person name="Mortensen U.H."/>
            <person name="De Vries R.P."/>
            <person name="Baker S.E."/>
            <person name="Andersen M.R."/>
        </authorList>
    </citation>
    <scope>NUCLEOTIDE SEQUENCE [LARGE SCALE GENOMIC DNA]</scope>
    <source>
        <strain evidence="2 3">CBS 123904</strain>
    </source>
</reference>
<keyword evidence="3" id="KW-1185">Reference proteome</keyword>
<feature type="compositionally biased region" description="Basic and acidic residues" evidence="1">
    <location>
        <begin position="1"/>
        <end position="10"/>
    </location>
</feature>
<accession>A0ABR4IMQ3</accession>
<feature type="region of interest" description="Disordered" evidence="1">
    <location>
        <begin position="1"/>
        <end position="20"/>
    </location>
</feature>
<sequence>MFPRDRHIDTRPAINHSETPPARKTLSLVHMHTTTHVPSSQEGLTELLLSTKTNRRIIL</sequence>
<gene>
    <name evidence="2" type="ORF">BJY01DRAFT_228120</name>
</gene>
<comment type="caution">
    <text evidence="2">The sequence shown here is derived from an EMBL/GenBank/DDBJ whole genome shotgun (WGS) entry which is preliminary data.</text>
</comment>
<evidence type="ECO:0000313" key="3">
    <source>
        <dbReference type="Proteomes" id="UP001610446"/>
    </source>
</evidence>
<protein>
    <submittedName>
        <fullName evidence="2">Uncharacterized protein</fullName>
    </submittedName>
</protein>
<organism evidence="2 3">
    <name type="scientific">Aspergillus pseudoustus</name>
    <dbReference type="NCBI Taxonomy" id="1810923"/>
    <lineage>
        <taxon>Eukaryota</taxon>
        <taxon>Fungi</taxon>
        <taxon>Dikarya</taxon>
        <taxon>Ascomycota</taxon>
        <taxon>Pezizomycotina</taxon>
        <taxon>Eurotiomycetes</taxon>
        <taxon>Eurotiomycetidae</taxon>
        <taxon>Eurotiales</taxon>
        <taxon>Aspergillaceae</taxon>
        <taxon>Aspergillus</taxon>
        <taxon>Aspergillus subgen. Nidulantes</taxon>
    </lineage>
</organism>
<evidence type="ECO:0000256" key="1">
    <source>
        <dbReference type="SAM" id="MobiDB-lite"/>
    </source>
</evidence>
<dbReference type="Proteomes" id="UP001610446">
    <property type="component" value="Unassembled WGS sequence"/>
</dbReference>
<evidence type="ECO:0000313" key="2">
    <source>
        <dbReference type="EMBL" id="KAL2829054.1"/>
    </source>
</evidence>
<name>A0ABR4IMQ3_9EURO</name>
<proteinExistence type="predicted"/>
<dbReference type="EMBL" id="JBFXLU010000346">
    <property type="protein sequence ID" value="KAL2829054.1"/>
    <property type="molecule type" value="Genomic_DNA"/>
</dbReference>